<dbReference type="InterPro" id="IPR046341">
    <property type="entry name" value="SET_dom_sf"/>
</dbReference>
<sequence>MNTDVAVVIDIPGRGQGLKAARNVTAGEVILSDLPIFIAQNDVGEFCTACLRALAGRNDTVACHDCGQATFCSGACERLAQEDPAGHSPAVCRTLSKLDLHGLSGESVAALRFLVQAQALFMASAHNEAARGRWAAFAGLSGAADSKSKDSSDLFRRLSTATFSAQLPQLAGSRPFLPEEVADALAKEELNGYGIMAQSGPQGERRIRGTAIYPTASLINHECLPNVARTDDFDAADVKAPHNTAVHFKALHDLPAGEEFTQSYFPMHTSYPVRQQRCQEQYGFTCTCPRCKEESTWPSDDEADSLGEGDMEVEAGGEPGSSMEAAEGEGERADAGYIQVFLLKYVCPQADCFGTMVPSQPGSSVHVCNMCGCQRSEAQFLADLKAAHSAEAMA</sequence>
<reference evidence="3 4" key="1">
    <citation type="journal article" date="2024" name="Nat. Commun.">
        <title>Phylogenomics reveals the evolutionary origins of lichenization in chlorophyte algae.</title>
        <authorList>
            <person name="Puginier C."/>
            <person name="Libourel C."/>
            <person name="Otte J."/>
            <person name="Skaloud P."/>
            <person name="Haon M."/>
            <person name="Grisel S."/>
            <person name="Petersen M."/>
            <person name="Berrin J.G."/>
            <person name="Delaux P.M."/>
            <person name="Dal Grande F."/>
            <person name="Keller J."/>
        </authorList>
    </citation>
    <scope>NUCLEOTIDE SEQUENCE [LARGE SCALE GENOMIC DNA]</scope>
    <source>
        <strain evidence="3 4">SAG 216-7</strain>
    </source>
</reference>
<dbReference type="EMBL" id="JALJOT010000013">
    <property type="protein sequence ID" value="KAK9904180.1"/>
    <property type="molecule type" value="Genomic_DNA"/>
</dbReference>
<protein>
    <recommendedName>
        <fullName evidence="2">SET domain-containing protein</fullName>
    </recommendedName>
</protein>
<evidence type="ECO:0000259" key="2">
    <source>
        <dbReference type="PROSITE" id="PS50280"/>
    </source>
</evidence>
<dbReference type="InterPro" id="IPR001214">
    <property type="entry name" value="SET_dom"/>
</dbReference>
<evidence type="ECO:0000256" key="1">
    <source>
        <dbReference type="SAM" id="MobiDB-lite"/>
    </source>
</evidence>
<keyword evidence="4" id="KW-1185">Reference proteome</keyword>
<evidence type="ECO:0000313" key="4">
    <source>
        <dbReference type="Proteomes" id="UP001491310"/>
    </source>
</evidence>
<dbReference type="PANTHER" id="PTHR47420">
    <property type="entry name" value="HISTONE-LYSINE N-METHYLTRANSFERASE ASHR2"/>
    <property type="match status" value="1"/>
</dbReference>
<dbReference type="Proteomes" id="UP001491310">
    <property type="component" value="Unassembled WGS sequence"/>
</dbReference>
<organism evidence="3 4">
    <name type="scientific">Coccomyxa subellipsoidea</name>
    <dbReference type="NCBI Taxonomy" id="248742"/>
    <lineage>
        <taxon>Eukaryota</taxon>
        <taxon>Viridiplantae</taxon>
        <taxon>Chlorophyta</taxon>
        <taxon>core chlorophytes</taxon>
        <taxon>Trebouxiophyceae</taxon>
        <taxon>Trebouxiophyceae incertae sedis</taxon>
        <taxon>Coccomyxaceae</taxon>
        <taxon>Coccomyxa</taxon>
    </lineage>
</organism>
<feature type="domain" description="SET" evidence="2">
    <location>
        <begin position="3"/>
        <end position="265"/>
    </location>
</feature>
<feature type="compositionally biased region" description="Low complexity" evidence="1">
    <location>
        <begin position="316"/>
        <end position="325"/>
    </location>
</feature>
<dbReference type="SUPFAM" id="SSF82199">
    <property type="entry name" value="SET domain"/>
    <property type="match status" value="1"/>
</dbReference>
<dbReference type="PANTHER" id="PTHR47420:SF3">
    <property type="entry name" value="HISTONE-LYSINE N-METHYLTRANSFERASE ASHR2"/>
    <property type="match status" value="1"/>
</dbReference>
<dbReference type="Gene3D" id="6.10.140.2220">
    <property type="match status" value="1"/>
</dbReference>
<evidence type="ECO:0000313" key="3">
    <source>
        <dbReference type="EMBL" id="KAK9904180.1"/>
    </source>
</evidence>
<proteinExistence type="predicted"/>
<dbReference type="Pfam" id="PF00856">
    <property type="entry name" value="SET"/>
    <property type="match status" value="1"/>
</dbReference>
<dbReference type="Gene3D" id="2.170.270.10">
    <property type="entry name" value="SET domain"/>
    <property type="match status" value="1"/>
</dbReference>
<gene>
    <name evidence="3" type="ORF">WJX75_006173</name>
</gene>
<dbReference type="InterPro" id="IPR044238">
    <property type="entry name" value="ASHR2-like"/>
</dbReference>
<dbReference type="CDD" id="cd20071">
    <property type="entry name" value="SET_SMYD"/>
    <property type="match status" value="1"/>
</dbReference>
<accession>A0ABR2YFC2</accession>
<dbReference type="Gene3D" id="1.10.220.160">
    <property type="match status" value="1"/>
</dbReference>
<feature type="region of interest" description="Disordered" evidence="1">
    <location>
        <begin position="295"/>
        <end position="329"/>
    </location>
</feature>
<dbReference type="PROSITE" id="PS50280">
    <property type="entry name" value="SET"/>
    <property type="match status" value="1"/>
</dbReference>
<name>A0ABR2YFC2_9CHLO</name>
<feature type="compositionally biased region" description="Acidic residues" evidence="1">
    <location>
        <begin position="299"/>
        <end position="315"/>
    </location>
</feature>
<comment type="caution">
    <text evidence="3">The sequence shown here is derived from an EMBL/GenBank/DDBJ whole genome shotgun (WGS) entry which is preliminary data.</text>
</comment>